<reference evidence="1 2" key="1">
    <citation type="submission" date="2009-02" db="EMBL/GenBank/DDBJ databases">
        <title>The Genome Sequence of Fusobacterium sp. 3_1_5R.</title>
        <authorList>
            <consortium name="The Broad Institute Genome Sequencing Platform"/>
            <person name="Ward D."/>
            <person name="Young S.K."/>
            <person name="Kodira C.D."/>
            <person name="Zeng Q."/>
            <person name="Koehrsen M."/>
            <person name="Alvarado L."/>
            <person name="Berlin A."/>
            <person name="Borenstein D."/>
            <person name="Chen Z."/>
            <person name="Engels R."/>
            <person name="Freedman E."/>
            <person name="Gellesch M."/>
            <person name="Goldberg J."/>
            <person name="Griggs A."/>
            <person name="Gujja S."/>
            <person name="Heiman D."/>
            <person name="Hepburn T."/>
            <person name="Howarth C."/>
            <person name="Jen D."/>
            <person name="Larson L."/>
            <person name="Lewis B."/>
            <person name="Mehta T."/>
            <person name="Park D."/>
            <person name="Pearson M."/>
            <person name="Roberts A."/>
            <person name="Saif S."/>
            <person name="Shea T."/>
            <person name="Shenoy N."/>
            <person name="Sisk P."/>
            <person name="Stolte C."/>
            <person name="Sykes S."/>
            <person name="Walk T."/>
            <person name="White J."/>
            <person name="Yandava C."/>
            <person name="Allen-Vercoe E."/>
            <person name="Strauss J."/>
            <person name="Ambrose C."/>
            <person name="Lander E."/>
            <person name="Nusbaum C."/>
            <person name="Galagan J."/>
            <person name="Birren B."/>
        </authorList>
    </citation>
    <scope>NUCLEOTIDE SEQUENCE [LARGE SCALE GENOMIC DNA]</scope>
    <source>
        <strain evidence="1 2">3_1_5R</strain>
    </source>
</reference>
<organism evidence="1 2">
    <name type="scientific">Fusobacterium gonidiaformans 3-1-5R</name>
    <dbReference type="NCBI Taxonomy" id="469605"/>
    <lineage>
        <taxon>Bacteria</taxon>
        <taxon>Fusobacteriati</taxon>
        <taxon>Fusobacteriota</taxon>
        <taxon>Fusobacteriia</taxon>
        <taxon>Fusobacteriales</taxon>
        <taxon>Fusobacteriaceae</taxon>
        <taxon>Fusobacterium</taxon>
    </lineage>
</organism>
<dbReference type="EMBL" id="GG657971">
    <property type="protein sequence ID" value="EFS20640.1"/>
    <property type="molecule type" value="Genomic_DNA"/>
</dbReference>
<accession>E5BEV9</accession>
<evidence type="ECO:0000313" key="1">
    <source>
        <dbReference type="EMBL" id="EFS20640.1"/>
    </source>
</evidence>
<dbReference type="OrthoDB" id="2047848at2"/>
<sequence>MKKNIHKLTAPIKIRNDFFTYETIAIFFDKIQKLSNVLGENVVHFDYSETIQIDGNMVVFLDMIKRYHFEKLGQSTFSGFNDEIKNLLCRNRYLNNSPEKLVSEEEILQDRKKTTVQFARHEIKRIEKEEEEKTTEKFCDYMLTEVISHYRFDGVSEIIKNKILECTTELCANVIQHTNSSFISTCGQFFPVSRKFIFSMSNLGETFYDNINSFIKKNDDIDCIKWALKNSHTTKTTSGGLGLYTLFRFMHKIEGKIQIISGKGFYEAAFYSKNGDIKKREVMKNLTYKIPGTIITIIIDLKKKIHYYY</sequence>
<dbReference type="AlphaFoldDB" id="E5BEV9"/>
<evidence type="ECO:0000313" key="2">
    <source>
        <dbReference type="Proteomes" id="UP000002975"/>
    </source>
</evidence>
<dbReference type="HOGENOM" id="CLU_083260_0_0_0"/>
<keyword evidence="2" id="KW-1185">Reference proteome</keyword>
<dbReference type="RefSeq" id="WP_008800719.1">
    <property type="nucleotide sequence ID" value="NZ_GG657971.1"/>
</dbReference>
<name>E5BEV9_9FUSO</name>
<protein>
    <submittedName>
        <fullName evidence="1">Uncharacterized protein</fullName>
    </submittedName>
</protein>
<dbReference type="BioCyc" id="FSP469605-HMP:GTSP-139-MONOMER"/>
<gene>
    <name evidence="1" type="ORF">FSBG_00137</name>
</gene>
<proteinExistence type="predicted"/>
<dbReference type="Proteomes" id="UP000002975">
    <property type="component" value="Unassembled WGS sequence"/>
</dbReference>